<feature type="domain" description="Phosphodiester glycosidase" evidence="3">
    <location>
        <begin position="222"/>
        <end position="394"/>
    </location>
</feature>
<dbReference type="PANTHER" id="PTHR40446:SF2">
    <property type="entry name" value="N-ACETYLGLUCOSAMINE-1-PHOSPHODIESTER ALPHA-N-ACETYLGLUCOSAMINIDASE"/>
    <property type="match status" value="1"/>
</dbReference>
<proteinExistence type="predicted"/>
<evidence type="ECO:0000313" key="5">
    <source>
        <dbReference type="EMBL" id="RDI40145.1"/>
    </source>
</evidence>
<dbReference type="Proteomes" id="UP000255326">
    <property type="component" value="Unassembled WGS sequence"/>
</dbReference>
<evidence type="ECO:0000256" key="1">
    <source>
        <dbReference type="ARBA" id="ARBA00022729"/>
    </source>
</evidence>
<dbReference type="Pfam" id="PF13205">
    <property type="entry name" value="Big_5"/>
    <property type="match status" value="1"/>
</dbReference>
<dbReference type="Pfam" id="PF09992">
    <property type="entry name" value="NAGPA"/>
    <property type="match status" value="1"/>
</dbReference>
<dbReference type="InterPro" id="IPR014755">
    <property type="entry name" value="Cu-Rt/internalin_Ig-like"/>
</dbReference>
<gene>
    <name evidence="5" type="ORF">DFR59_11261</name>
</gene>
<evidence type="ECO:0000259" key="3">
    <source>
        <dbReference type="Pfam" id="PF09992"/>
    </source>
</evidence>
<reference evidence="5 6" key="1">
    <citation type="submission" date="2018-07" db="EMBL/GenBank/DDBJ databases">
        <title>Genomic Encyclopedia of Type Strains, Phase IV (KMG-IV): sequencing the most valuable type-strain genomes for metagenomic binning, comparative biology and taxonomic classification.</title>
        <authorList>
            <person name="Goeker M."/>
        </authorList>
    </citation>
    <scope>NUCLEOTIDE SEQUENCE [LARGE SCALE GENOMIC DNA]</scope>
    <source>
        <strain evidence="5 6">DSM 25281</strain>
    </source>
</reference>
<evidence type="ECO:0000256" key="2">
    <source>
        <dbReference type="SAM" id="SignalP"/>
    </source>
</evidence>
<accession>A0A370G8N2</accession>
<evidence type="ECO:0000259" key="4">
    <source>
        <dbReference type="Pfam" id="PF13205"/>
    </source>
</evidence>
<dbReference type="EMBL" id="QQAY01000012">
    <property type="protein sequence ID" value="RDI40145.1"/>
    <property type="molecule type" value="Genomic_DNA"/>
</dbReference>
<comment type="caution">
    <text evidence="5">The sequence shown here is derived from an EMBL/GenBank/DDBJ whole genome shotgun (WGS) entry which is preliminary data.</text>
</comment>
<dbReference type="PANTHER" id="PTHR40446">
    <property type="entry name" value="N-ACETYLGLUCOSAMINE-1-PHOSPHODIESTER ALPHA-N-ACETYLGLUCOSAMINIDASE"/>
    <property type="match status" value="1"/>
</dbReference>
<protein>
    <submittedName>
        <fullName evidence="5">Uncharacterized protein DUF2233</fullName>
    </submittedName>
</protein>
<dbReference type="Gene3D" id="2.60.120.430">
    <property type="entry name" value="Galactose-binding lectin"/>
    <property type="match status" value="1"/>
</dbReference>
<dbReference type="OrthoDB" id="9809781at2"/>
<dbReference type="RefSeq" id="WP_114746533.1">
    <property type="nucleotide sequence ID" value="NZ_QQAY01000012.1"/>
</dbReference>
<name>A0A370G8N2_9BACI</name>
<evidence type="ECO:0000313" key="6">
    <source>
        <dbReference type="Proteomes" id="UP000255326"/>
    </source>
</evidence>
<organism evidence="5 6">
    <name type="scientific">Falsibacillus pallidus</name>
    <dbReference type="NCBI Taxonomy" id="493781"/>
    <lineage>
        <taxon>Bacteria</taxon>
        <taxon>Bacillati</taxon>
        <taxon>Bacillota</taxon>
        <taxon>Bacilli</taxon>
        <taxon>Bacillales</taxon>
        <taxon>Bacillaceae</taxon>
        <taxon>Falsibacillus</taxon>
    </lineage>
</organism>
<feature type="domain" description="SbsA Ig-like" evidence="4">
    <location>
        <begin position="745"/>
        <end position="823"/>
    </location>
</feature>
<dbReference type="AlphaFoldDB" id="A0A370G8N2"/>
<sequence length="839" mass="89293">MAIATLRKKLAWGVLGALLFTQATATGASAAVQVSPGVTHDQTSTTVSGYSQSINTLDINLNDPYTKLEMGIPNPINSTATVSNMAKRDTTEGHHVVGAVNASLFHTDTGFPAYLLSQGNRLLNLGAVSNQSNDFMYVPAAFGINASGLGQISPFNLQIYISHHNQTYSLNSFNRVRNENESILYTSAYSYDHTRTNQFGLEVVVTGVPKSVDYGLTYGEEVKGKVTSIRPYGQSTSASIPKDGYVISAQGTAVDQIRDLKIGDEVSLSVDVDDKWKNSQFMLASGPLLVQNGKANMTIDATSPRNTTRSPRTAVAVDATGSRVFFVTVDGRQSGFSKGMTLKEFADYLASMGAYYALNLDGGGSTAMVARQHGDEYASLVNQPSDGVERRVSATLNAVSTAPNGTPTYVEAKQTSPGVIAKGASVGFQVTSVMDQYYNKLNVDSSKALFSVEGSVGHFEGNQFVADQAGKGTVVVNYQGGIARVPVTVVDEVGKLSVAPASIYAGPGDATSLKVTAVSSNGQPMIFNPSAVSFTVNGNVGTVNNLTFTAGNVETKGSITASYGSQKITIPVEVSTKPYVLHSLNNAYNLSMVNSNAASSIASETVLQAKEGAASLKLSYDFTNTGTAVSAAYMTAQQPMAIPGKPQKLGVWVYGDGAKHWLRGKVLDANGKEYTVDFTAYGGLNWYGWKYVKASIPSGIAYPVKFSSIYLAEPEAALKNRGFIYLDKLQAEYTADTIEPSFQADSSAKVVDTAKKWTITFSTPMLSSTINNQTIYVEDSNGNRLSSTVKLESDKTVTVAAPAGGYASGKTYELVVTRYARSTSSILGKNDHYTQFKVK</sequence>
<dbReference type="InterPro" id="IPR018711">
    <property type="entry name" value="NAGPA"/>
</dbReference>
<keyword evidence="1 2" id="KW-0732">Signal</keyword>
<feature type="chain" id="PRO_5039278541" evidence="2">
    <location>
        <begin position="26"/>
        <end position="839"/>
    </location>
</feature>
<keyword evidence="6" id="KW-1185">Reference proteome</keyword>
<feature type="signal peptide" evidence="2">
    <location>
        <begin position="1"/>
        <end position="25"/>
    </location>
</feature>
<dbReference type="Gene3D" id="2.60.40.1220">
    <property type="match status" value="1"/>
</dbReference>
<dbReference type="InterPro" id="IPR032812">
    <property type="entry name" value="SbsA_Ig"/>
</dbReference>